<gene>
    <name evidence="2" type="ORF">Tci_842320</name>
</gene>
<comment type="caution">
    <text evidence="2">The sequence shown here is derived from an EMBL/GenBank/DDBJ whole genome shotgun (WGS) entry which is preliminary data.</text>
</comment>
<evidence type="ECO:0000313" key="2">
    <source>
        <dbReference type="EMBL" id="GFC70350.1"/>
    </source>
</evidence>
<proteinExistence type="predicted"/>
<reference evidence="2" key="1">
    <citation type="journal article" date="2019" name="Sci. Rep.">
        <title>Draft genome of Tanacetum cinerariifolium, the natural source of mosquito coil.</title>
        <authorList>
            <person name="Yamashiro T."/>
            <person name="Shiraishi A."/>
            <person name="Satake H."/>
            <person name="Nakayama K."/>
        </authorList>
    </citation>
    <scope>NUCLEOTIDE SEQUENCE</scope>
</reference>
<dbReference type="AlphaFoldDB" id="A0A699QK06"/>
<feature type="compositionally biased region" description="Basic and acidic residues" evidence="1">
    <location>
        <begin position="28"/>
        <end position="40"/>
    </location>
</feature>
<evidence type="ECO:0000256" key="1">
    <source>
        <dbReference type="SAM" id="MobiDB-lite"/>
    </source>
</evidence>
<sequence>GGSGSGTAAAGGDSGGGGGSGVNRRRVRESDIDDRIDRSEGNNFGFVGKSPPKKFSGGMWLTGGGGVAGRLEWERE</sequence>
<feature type="region of interest" description="Disordered" evidence="1">
    <location>
        <begin position="1"/>
        <end position="76"/>
    </location>
</feature>
<feature type="non-terminal residue" evidence="2">
    <location>
        <position position="1"/>
    </location>
</feature>
<accession>A0A699QK06</accession>
<name>A0A699QK06_TANCI</name>
<protein>
    <submittedName>
        <fullName evidence="2">Uncharacterized protein</fullName>
    </submittedName>
</protein>
<feature type="compositionally biased region" description="Low complexity" evidence="1">
    <location>
        <begin position="1"/>
        <end position="11"/>
    </location>
</feature>
<feature type="compositionally biased region" description="Gly residues" evidence="1">
    <location>
        <begin position="12"/>
        <end position="21"/>
    </location>
</feature>
<organism evidence="2">
    <name type="scientific">Tanacetum cinerariifolium</name>
    <name type="common">Dalmatian daisy</name>
    <name type="synonym">Chrysanthemum cinerariifolium</name>
    <dbReference type="NCBI Taxonomy" id="118510"/>
    <lineage>
        <taxon>Eukaryota</taxon>
        <taxon>Viridiplantae</taxon>
        <taxon>Streptophyta</taxon>
        <taxon>Embryophyta</taxon>
        <taxon>Tracheophyta</taxon>
        <taxon>Spermatophyta</taxon>
        <taxon>Magnoliopsida</taxon>
        <taxon>eudicotyledons</taxon>
        <taxon>Gunneridae</taxon>
        <taxon>Pentapetalae</taxon>
        <taxon>asterids</taxon>
        <taxon>campanulids</taxon>
        <taxon>Asterales</taxon>
        <taxon>Asteraceae</taxon>
        <taxon>Asteroideae</taxon>
        <taxon>Anthemideae</taxon>
        <taxon>Anthemidinae</taxon>
        <taxon>Tanacetum</taxon>
    </lineage>
</organism>
<dbReference type="EMBL" id="BKCJ011028507">
    <property type="protein sequence ID" value="GFC70350.1"/>
    <property type="molecule type" value="Genomic_DNA"/>
</dbReference>